<feature type="compositionally biased region" description="Basic and acidic residues" evidence="2">
    <location>
        <begin position="546"/>
        <end position="565"/>
    </location>
</feature>
<feature type="transmembrane region" description="Helical" evidence="3">
    <location>
        <begin position="55"/>
        <end position="77"/>
    </location>
</feature>
<organism evidence="4 5">
    <name type="scientific">Gaopeijia maritima</name>
    <dbReference type="NCBI Taxonomy" id="3119007"/>
    <lineage>
        <taxon>Bacteria</taxon>
        <taxon>Pseudomonadati</taxon>
        <taxon>Gemmatimonadota</taxon>
        <taxon>Longimicrobiia</taxon>
        <taxon>Gaopeijiales</taxon>
        <taxon>Gaopeijiaceae</taxon>
        <taxon>Gaopeijia</taxon>
    </lineage>
</organism>
<evidence type="ECO:0000256" key="3">
    <source>
        <dbReference type="SAM" id="Phobius"/>
    </source>
</evidence>
<keyword evidence="3" id="KW-0812">Transmembrane</keyword>
<protein>
    <recommendedName>
        <fullName evidence="6">DUF4175 domain-containing protein</fullName>
    </recommendedName>
</protein>
<evidence type="ECO:0000256" key="2">
    <source>
        <dbReference type="SAM" id="MobiDB-lite"/>
    </source>
</evidence>
<feature type="region of interest" description="Disordered" evidence="2">
    <location>
        <begin position="1063"/>
        <end position="1082"/>
    </location>
</feature>
<dbReference type="RefSeq" id="WP_405274650.1">
    <property type="nucleotide sequence ID" value="NZ_CP144380.1"/>
</dbReference>
<keyword evidence="3" id="KW-1133">Transmembrane helix</keyword>
<dbReference type="EMBL" id="JBBHLI010000002">
    <property type="protein sequence ID" value="MEK9500568.1"/>
    <property type="molecule type" value="Genomic_DNA"/>
</dbReference>
<keyword evidence="3" id="KW-0472">Membrane</keyword>
<accession>A0ABU9E761</accession>
<name>A0ABU9E761_9BACT</name>
<evidence type="ECO:0000256" key="1">
    <source>
        <dbReference type="SAM" id="Coils"/>
    </source>
</evidence>
<dbReference type="Proteomes" id="UP001484239">
    <property type="component" value="Unassembled WGS sequence"/>
</dbReference>
<feature type="transmembrane region" description="Helical" evidence="3">
    <location>
        <begin position="26"/>
        <end position="49"/>
    </location>
</feature>
<reference evidence="4 5" key="1">
    <citation type="submission" date="2024-02" db="EMBL/GenBank/DDBJ databases">
        <title>A novel Gemmatimonadota bacterium.</title>
        <authorList>
            <person name="Du Z.-J."/>
            <person name="Ye Y.-Q."/>
        </authorList>
    </citation>
    <scope>NUCLEOTIDE SEQUENCE [LARGE SCALE GENOMIC DNA]</scope>
    <source>
        <strain evidence="4 5">DH-20</strain>
    </source>
</reference>
<feature type="compositionally biased region" description="Basic and acidic residues" evidence="2">
    <location>
        <begin position="719"/>
        <end position="750"/>
    </location>
</feature>
<sequence>MTPRPSTLEGLHAGVTRLLDRRLRRIAAVGVAAAVVALLLVGGLILPATSAGERSALPLVFDLGLVAALAAAGFGWWRVRRRLLDERAVAAQMESAAGVPDGLVVGGLELGRARPTGMSGALLDRGRAALAARLDRSPEELAGDTGEQLSRVLRRGGGLLALLVPAALLLVVAAPERTGSAWAQLASPVDRLTGPALPPLVVTPGDVELVRGSALDIGIVAEGRDSVTLWWQSAGDVARTVALPVVEGRAEHGFPSVTAGMVYRVDAPDGAGAGEYTVTPRDPLFVTDVTVRLTFPAHTGRLPEEYRGDVPPLRVPAGTVLAIEGQGSRPLADARLVPVTVDSLGEETGAPGAEIEISVDGAHFEADWVPRAGGRWGWRFEDTSGGAAELRPGPLDLTLVVDGPPVVDIGFPPPDTVLPLDLRQPMVLQAADDYGVAWLELVAWRVTALGEAREPVTQRLDMGDSRAVLARPVMDVSTWGLVPGDQVRYYARAIDNGPAGQEARTAEYVLRMPGAAELRRGAGDELDRAADELQALAEQAANAAEQTRELERQARAPDRPADPRSPDAAQDGSLGFEEREGLEAAIEEQRQMAARVDSLGQELGRLSETLSEAGAQDEGLRRDLAEMQDLLEQLGGEEMQQRLEQLAEGMDEMDRRDAREALEDLAAEEADFRERIEEALERMKRAAAQQDFRATTEEAEELAERQRALAESMAEEANEERAAQQDELRAEAEAMDERMEALADRLRELGEDQAAEGVDQAREGAQEAAQQMQEAAQQARAGENAQASEQGQQAAGQMDQAAQDMMAAQQQMMQERAEAFKTALEQTSQDALSLARRQSEIRDQMQGASPEQMASLRAGAASLQQGLRNMAENLGIAAQASQAGGGERPVMEALGQAMAAVDQGVASLDSPSGRSLSPQAAAEQAVDALNQVALQSLAAAQQLSQGGSASASQEQMQEQLEQLAQQQADVNNQASQMMPMQLTPQAQQQQMQDLAQQQQEVASNMGQMANQEGDQGPLGDLQALAEEARALARELAGGRLDPQTRERQERLFHRLLDAGRSLEKEEFSEERESETGGLVERGEVAPLGDDALGLLRFRPDADALRRLPPAARALVVRYFDRLNGEGSDPVEPGRRVP</sequence>
<evidence type="ECO:0008006" key="6">
    <source>
        <dbReference type="Google" id="ProtNLM"/>
    </source>
</evidence>
<feature type="region of interest" description="Disordered" evidence="2">
    <location>
        <begin position="683"/>
        <end position="814"/>
    </location>
</feature>
<feature type="compositionally biased region" description="Low complexity" evidence="2">
    <location>
        <begin position="766"/>
        <end position="814"/>
    </location>
</feature>
<evidence type="ECO:0000313" key="4">
    <source>
        <dbReference type="EMBL" id="MEK9500568.1"/>
    </source>
</evidence>
<keyword evidence="5" id="KW-1185">Reference proteome</keyword>
<keyword evidence="1" id="KW-0175">Coiled coil</keyword>
<feature type="coiled-coil region" evidence="1">
    <location>
        <begin position="949"/>
        <end position="976"/>
    </location>
</feature>
<feature type="transmembrane region" description="Helical" evidence="3">
    <location>
        <begin position="157"/>
        <end position="175"/>
    </location>
</feature>
<gene>
    <name evidence="4" type="ORF">WI372_06235</name>
</gene>
<evidence type="ECO:0000313" key="5">
    <source>
        <dbReference type="Proteomes" id="UP001484239"/>
    </source>
</evidence>
<proteinExistence type="predicted"/>
<feature type="region of interest" description="Disordered" evidence="2">
    <location>
        <begin position="539"/>
        <end position="574"/>
    </location>
</feature>
<comment type="caution">
    <text evidence="4">The sequence shown here is derived from an EMBL/GenBank/DDBJ whole genome shotgun (WGS) entry which is preliminary data.</text>
</comment>